<sequence>MKRNFGSTLILLCIFFSHHLCAQEIEVTQELIEFSGKILNKEDQTPVPGVHIINKRSKRGTVSDISGNFHLTLRRSDTLIFSSVGFLSHQLTFEDSLNNHQYITEILLTPSTQELEAVNVFAFKNEEDFKKAILALELPEEEKILTDVPGFYNGPKKPVKTGLGSPISFIAGKLSKRQKQLRKFEEVKRRDAYRKSLNLKYNKDIVQEITGLDDDKLVKFMEFCKLENQFIEKANEYEIILAVNKCLDEFNNTQKTH</sequence>
<proteinExistence type="predicted"/>
<dbReference type="RefSeq" id="WP_346750487.1">
    <property type="nucleotide sequence ID" value="NZ_JAUJEA010000001.1"/>
</dbReference>
<dbReference type="Proteomes" id="UP001172082">
    <property type="component" value="Unassembled WGS sequence"/>
</dbReference>
<keyword evidence="3" id="KW-1185">Reference proteome</keyword>
<feature type="signal peptide" evidence="1">
    <location>
        <begin position="1"/>
        <end position="22"/>
    </location>
</feature>
<dbReference type="InterPro" id="IPR008969">
    <property type="entry name" value="CarboxyPept-like_regulatory"/>
</dbReference>
<gene>
    <name evidence="2" type="ORF">QQ008_03800</name>
</gene>
<organism evidence="2 3">
    <name type="scientific">Splendidivirga corallicola</name>
    <dbReference type="NCBI Taxonomy" id="3051826"/>
    <lineage>
        <taxon>Bacteria</taxon>
        <taxon>Pseudomonadati</taxon>
        <taxon>Bacteroidota</taxon>
        <taxon>Cytophagia</taxon>
        <taxon>Cytophagales</taxon>
        <taxon>Splendidivirgaceae</taxon>
        <taxon>Splendidivirga</taxon>
    </lineage>
</organism>
<reference evidence="2" key="1">
    <citation type="submission" date="2023-06" db="EMBL/GenBank/DDBJ databases">
        <title>Genomic of Parafulvivirga corallium.</title>
        <authorList>
            <person name="Wang G."/>
        </authorList>
    </citation>
    <scope>NUCLEOTIDE SEQUENCE</scope>
    <source>
        <strain evidence="2">BMA10</strain>
    </source>
</reference>
<feature type="chain" id="PRO_5047453278" evidence="1">
    <location>
        <begin position="23"/>
        <end position="257"/>
    </location>
</feature>
<name>A0ABT8KL49_9BACT</name>
<protein>
    <submittedName>
        <fullName evidence="2">Carboxypeptidase-like regulatory domain-containing protein</fullName>
    </submittedName>
</protein>
<comment type="caution">
    <text evidence="2">The sequence shown here is derived from an EMBL/GenBank/DDBJ whole genome shotgun (WGS) entry which is preliminary data.</text>
</comment>
<evidence type="ECO:0000313" key="3">
    <source>
        <dbReference type="Proteomes" id="UP001172082"/>
    </source>
</evidence>
<evidence type="ECO:0000256" key="1">
    <source>
        <dbReference type="SAM" id="SignalP"/>
    </source>
</evidence>
<evidence type="ECO:0000313" key="2">
    <source>
        <dbReference type="EMBL" id="MDN5200463.1"/>
    </source>
</evidence>
<dbReference type="EMBL" id="JAUJEA010000001">
    <property type="protein sequence ID" value="MDN5200463.1"/>
    <property type="molecule type" value="Genomic_DNA"/>
</dbReference>
<dbReference type="SUPFAM" id="SSF49464">
    <property type="entry name" value="Carboxypeptidase regulatory domain-like"/>
    <property type="match status" value="1"/>
</dbReference>
<keyword evidence="1" id="KW-0732">Signal</keyword>
<accession>A0ABT8KL49</accession>
<dbReference type="Pfam" id="PF13715">
    <property type="entry name" value="CarbopepD_reg_2"/>
    <property type="match status" value="1"/>
</dbReference>